<comment type="similarity">
    <text evidence="6">Belongs to the shikimate dehydrogenase family.</text>
</comment>
<dbReference type="CDD" id="cd01065">
    <property type="entry name" value="NAD_bind_Shikimate_DH"/>
    <property type="match status" value="1"/>
</dbReference>
<evidence type="ECO:0000256" key="5">
    <source>
        <dbReference type="ARBA" id="ARBA00060613"/>
    </source>
</evidence>
<dbReference type="SUPFAM" id="SSF53223">
    <property type="entry name" value="Aminoacid dehydrogenase-like, N-terminal domain"/>
    <property type="match status" value="1"/>
</dbReference>
<keyword evidence="3 6" id="KW-0560">Oxidoreductase</keyword>
<dbReference type="Gene3D" id="3.40.50.10860">
    <property type="entry name" value="Leucine Dehydrogenase, chain A, domain 1"/>
    <property type="match status" value="1"/>
</dbReference>
<comment type="subunit">
    <text evidence="6">Homodimer.</text>
</comment>
<feature type="binding site" evidence="6">
    <location>
        <position position="266"/>
    </location>
    <ligand>
        <name>NADP(+)</name>
        <dbReference type="ChEBI" id="CHEBI:58349"/>
    </ligand>
</feature>
<dbReference type="EC" id="1.1.1.25" evidence="6"/>
<evidence type="ECO:0000256" key="4">
    <source>
        <dbReference type="ARBA" id="ARBA00023141"/>
    </source>
</evidence>
<evidence type="ECO:0000259" key="9">
    <source>
        <dbReference type="Pfam" id="PF08501"/>
    </source>
</evidence>
<sequence>MNLQANVQANLQTSAPTDASANLPANSKSGIPMNAQTSSQATPHSYLVGLIGSGIGGSLTPAMHEEEGSKLGLHYVYRRIDLEALKLDSAALPDLLTAAERMGFNGLNITYPCKQAVIPLLDELSDDARALGAVNTVLFKDGKRIGHNTDWSGFARAFQRGLPDVSLERVVQLGAGGAGAAVAHAALNMGAQSLTLFDVDAARASSLADELQKRFPAAKVSAGTSLAESLAAANGLIHATPTGMAKLPGLPLPVELLHRDLWVADIVYFPIRTALLQAAEALGCRTLSGGGMAVYQAVDAMRIFTGLEPDAERVYTHFQSLLGR</sequence>
<dbReference type="GO" id="GO:0050661">
    <property type="term" value="F:NADP binding"/>
    <property type="evidence" value="ECO:0007669"/>
    <property type="project" value="TreeGrafter"/>
</dbReference>
<feature type="binding site" evidence="6">
    <location>
        <position position="268"/>
    </location>
    <ligand>
        <name>shikimate</name>
        <dbReference type="ChEBI" id="CHEBI:36208"/>
    </ligand>
</feature>
<dbReference type="InterPro" id="IPR036291">
    <property type="entry name" value="NAD(P)-bd_dom_sf"/>
</dbReference>
<reference evidence="11" key="1">
    <citation type="submission" date="2016-10" db="EMBL/GenBank/DDBJ databases">
        <authorList>
            <person name="Varghese N."/>
        </authorList>
    </citation>
    <scope>NUCLEOTIDE SEQUENCE [LARGE SCALE GENOMIC DNA]</scope>
    <source>
        <strain evidence="11">GAS106B</strain>
    </source>
</reference>
<dbReference type="Pfam" id="PF01262">
    <property type="entry name" value="AlaDh_PNT_C"/>
    <property type="match status" value="1"/>
</dbReference>
<evidence type="ECO:0000259" key="8">
    <source>
        <dbReference type="Pfam" id="PF01262"/>
    </source>
</evidence>
<keyword evidence="11" id="KW-1185">Reference proteome</keyword>
<organism evidence="10 11">
    <name type="scientific">Paraburkholderia fungorum</name>
    <dbReference type="NCBI Taxonomy" id="134537"/>
    <lineage>
        <taxon>Bacteria</taxon>
        <taxon>Pseudomonadati</taxon>
        <taxon>Pseudomonadota</taxon>
        <taxon>Betaproteobacteria</taxon>
        <taxon>Burkholderiales</taxon>
        <taxon>Burkholderiaceae</taxon>
        <taxon>Paraburkholderia</taxon>
    </lineage>
</organism>
<evidence type="ECO:0000256" key="2">
    <source>
        <dbReference type="ARBA" id="ARBA00022605"/>
    </source>
</evidence>
<evidence type="ECO:0000313" key="10">
    <source>
        <dbReference type="EMBL" id="SDR36000.1"/>
    </source>
</evidence>
<comment type="pathway">
    <text evidence="5">Aromatic compound metabolism; 3,4-dihydroxybenzoate biosynthesis; 3-dehydroquinate from D-quinate (NAD(+) route).</text>
</comment>
<dbReference type="GO" id="GO:0005829">
    <property type="term" value="C:cytosol"/>
    <property type="evidence" value="ECO:0007669"/>
    <property type="project" value="TreeGrafter"/>
</dbReference>
<gene>
    <name evidence="6" type="primary">aroE</name>
    <name evidence="10" type="ORF">SAMN05443245_5056</name>
</gene>
<dbReference type="InterPro" id="IPR007698">
    <property type="entry name" value="AlaDH/PNT_NAD(H)-bd"/>
</dbReference>
<dbReference type="EMBL" id="FNKP01000002">
    <property type="protein sequence ID" value="SDR36000.1"/>
    <property type="molecule type" value="Genomic_DNA"/>
</dbReference>
<dbReference type="SUPFAM" id="SSF51735">
    <property type="entry name" value="NAD(P)-binding Rossmann-fold domains"/>
    <property type="match status" value="1"/>
</dbReference>
<feature type="domain" description="Shikimate dehydrogenase substrate binding N-terminal" evidence="9">
    <location>
        <begin position="50"/>
        <end position="137"/>
    </location>
</feature>
<dbReference type="InterPro" id="IPR046346">
    <property type="entry name" value="Aminoacid_DH-like_N_sf"/>
</dbReference>
<comment type="caution">
    <text evidence="6">Lacks conserved residue(s) required for the propagation of feature annotation.</text>
</comment>
<feature type="domain" description="Alanine dehydrogenase/pyridine nucleotide transhydrogenase NAD(H)-binding" evidence="8">
    <location>
        <begin position="161"/>
        <end position="244"/>
    </location>
</feature>
<dbReference type="OrthoDB" id="9792692at2"/>
<feature type="binding site" evidence="6">
    <location>
        <position position="110"/>
    </location>
    <ligand>
        <name>shikimate</name>
        <dbReference type="ChEBI" id="CHEBI:36208"/>
    </ligand>
</feature>
<dbReference type="FunFam" id="3.40.50.720:FF:000086">
    <property type="entry name" value="Quinate/shikimate dehydrogenase"/>
    <property type="match status" value="1"/>
</dbReference>
<feature type="binding site" evidence="6">
    <location>
        <position position="289"/>
    </location>
    <ligand>
        <name>NADP(+)</name>
        <dbReference type="ChEBI" id="CHEBI:58349"/>
    </ligand>
</feature>
<dbReference type="PANTHER" id="PTHR21089">
    <property type="entry name" value="SHIKIMATE DEHYDROGENASE"/>
    <property type="match status" value="1"/>
</dbReference>
<proteinExistence type="inferred from homology"/>
<dbReference type="Pfam" id="PF08501">
    <property type="entry name" value="Shikimate_dh_N"/>
    <property type="match status" value="1"/>
</dbReference>
<dbReference type="UniPathway" id="UPA00053">
    <property type="reaction ID" value="UER00087"/>
</dbReference>
<dbReference type="GO" id="GO:0019632">
    <property type="term" value="P:shikimate metabolic process"/>
    <property type="evidence" value="ECO:0007669"/>
    <property type="project" value="TreeGrafter"/>
</dbReference>
<dbReference type="InterPro" id="IPR013708">
    <property type="entry name" value="Shikimate_DH-bd_N"/>
</dbReference>
<feature type="binding site" evidence="6">
    <location>
        <begin position="174"/>
        <end position="178"/>
    </location>
    <ligand>
        <name>NADP(+)</name>
        <dbReference type="ChEBI" id="CHEBI:58349"/>
    </ligand>
</feature>
<dbReference type="GO" id="GO:0009423">
    <property type="term" value="P:chorismate biosynthetic process"/>
    <property type="evidence" value="ECO:0007669"/>
    <property type="project" value="UniProtKB-UniRule"/>
</dbReference>
<dbReference type="Gene3D" id="3.40.50.720">
    <property type="entry name" value="NAD(P)-binding Rossmann-like Domain"/>
    <property type="match status" value="1"/>
</dbReference>
<dbReference type="HAMAP" id="MF_00222">
    <property type="entry name" value="Shikimate_DH_AroE"/>
    <property type="match status" value="1"/>
</dbReference>
<dbReference type="Proteomes" id="UP000183487">
    <property type="component" value="Unassembled WGS sequence"/>
</dbReference>
<comment type="function">
    <text evidence="6">Involved in the biosynthesis of the chorismate, which leads to the biosynthesis of aromatic amino acids. Catalyzes the reversible NADPH linked reduction of 3-dehydroshikimate (DHSA) to yield shikimate (SA).</text>
</comment>
<evidence type="ECO:0000256" key="6">
    <source>
        <dbReference type="HAMAP-Rule" id="MF_00222"/>
    </source>
</evidence>
<feature type="binding site" evidence="6">
    <location>
        <position position="135"/>
    </location>
    <ligand>
        <name>shikimate</name>
        <dbReference type="ChEBI" id="CHEBI:36208"/>
    </ligand>
</feature>
<feature type="active site" description="Proton acceptor" evidence="6">
    <location>
        <position position="114"/>
    </location>
</feature>
<dbReference type="PANTHER" id="PTHR21089:SF1">
    <property type="entry name" value="BIFUNCTIONAL 3-DEHYDROQUINATE DEHYDRATASE_SHIKIMATE DEHYDROGENASE, CHLOROPLASTIC"/>
    <property type="match status" value="1"/>
</dbReference>
<keyword evidence="2 6" id="KW-0028">Amino-acid biosynthesis</keyword>
<feature type="region of interest" description="Disordered" evidence="7">
    <location>
        <begin position="1"/>
        <end position="29"/>
    </location>
</feature>
<dbReference type="NCBIfam" id="NF001319">
    <property type="entry name" value="PRK00258.3-3"/>
    <property type="match status" value="1"/>
</dbReference>
<keyword evidence="4 6" id="KW-0057">Aromatic amino acid biosynthesis</keyword>
<dbReference type="GO" id="GO:0004764">
    <property type="term" value="F:shikimate 3-dehydrogenase (NADP+) activity"/>
    <property type="evidence" value="ECO:0007669"/>
    <property type="project" value="UniProtKB-UniRule"/>
</dbReference>
<evidence type="ECO:0000256" key="7">
    <source>
        <dbReference type="SAM" id="MobiDB-lite"/>
    </source>
</evidence>
<keyword evidence="6" id="KW-0521">NADP</keyword>
<evidence type="ECO:0000256" key="3">
    <source>
        <dbReference type="ARBA" id="ARBA00023002"/>
    </source>
</evidence>
<dbReference type="GO" id="GO:0009073">
    <property type="term" value="P:aromatic amino acid family biosynthetic process"/>
    <property type="evidence" value="ECO:0007669"/>
    <property type="project" value="UniProtKB-KW"/>
</dbReference>
<feature type="binding site" evidence="6">
    <location>
        <begin position="58"/>
        <end position="60"/>
    </location>
    <ligand>
        <name>shikimate</name>
        <dbReference type="ChEBI" id="CHEBI:36208"/>
    </ligand>
</feature>
<evidence type="ECO:0000256" key="1">
    <source>
        <dbReference type="ARBA" id="ARBA00004871"/>
    </source>
</evidence>
<dbReference type="NCBIfam" id="NF009201">
    <property type="entry name" value="PRK12549.1"/>
    <property type="match status" value="1"/>
</dbReference>
<dbReference type="AlphaFoldDB" id="A0A1H1IE88"/>
<protein>
    <recommendedName>
        <fullName evidence="6">Shikimate dehydrogenase (NADP(+))</fullName>
        <shortName evidence="6">SDH</shortName>
        <ecNumber evidence="6">1.1.1.25</ecNumber>
    </recommendedName>
</protein>
<feature type="binding site" evidence="6">
    <location>
        <position position="150"/>
    </location>
    <ligand>
        <name>shikimate</name>
        <dbReference type="ChEBI" id="CHEBI:36208"/>
    </ligand>
</feature>
<feature type="binding site" evidence="6">
    <location>
        <position position="296"/>
    </location>
    <ligand>
        <name>shikimate</name>
        <dbReference type="ChEBI" id="CHEBI:36208"/>
    </ligand>
</feature>
<accession>A0A1H1IE88</accession>
<comment type="pathway">
    <text evidence="1 6">Metabolic intermediate biosynthesis; chorismate biosynthesis; chorismate from D-erythrose 4-phosphate and phosphoenolpyruvate: step 4/7.</text>
</comment>
<name>A0A1H1IE88_9BURK</name>
<dbReference type="GO" id="GO:0008652">
    <property type="term" value="P:amino acid biosynthetic process"/>
    <property type="evidence" value="ECO:0007669"/>
    <property type="project" value="UniProtKB-KW"/>
</dbReference>
<dbReference type="InterPro" id="IPR022893">
    <property type="entry name" value="Shikimate_DH_fam"/>
</dbReference>
<evidence type="ECO:0000313" key="11">
    <source>
        <dbReference type="Proteomes" id="UP000183487"/>
    </source>
</evidence>
<comment type="catalytic activity">
    <reaction evidence="6">
        <text>shikimate + NADP(+) = 3-dehydroshikimate + NADPH + H(+)</text>
        <dbReference type="Rhea" id="RHEA:17737"/>
        <dbReference type="ChEBI" id="CHEBI:15378"/>
        <dbReference type="ChEBI" id="CHEBI:16630"/>
        <dbReference type="ChEBI" id="CHEBI:36208"/>
        <dbReference type="ChEBI" id="CHEBI:57783"/>
        <dbReference type="ChEBI" id="CHEBI:58349"/>
        <dbReference type="EC" id="1.1.1.25"/>
    </reaction>
</comment>
<feature type="binding site" evidence="6">
    <location>
        <position position="126"/>
    </location>
    <ligand>
        <name>NADP(+)</name>
        <dbReference type="ChEBI" id="CHEBI:58349"/>
    </ligand>
</feature>